<sequence>MQNNCIGTVVITDSLLTCRKIGVLPELYRWHANLAQQSGIFYIFNAWKR</sequence>
<evidence type="ECO:0000313" key="1">
    <source>
        <dbReference type="EMBL" id="TYP92926.1"/>
    </source>
</evidence>
<dbReference type="EMBL" id="VNHX01000015">
    <property type="protein sequence ID" value="TYP92926.1"/>
    <property type="molecule type" value="Genomic_DNA"/>
</dbReference>
<gene>
    <name evidence="1" type="ORF">BC792_11525</name>
</gene>
<protein>
    <submittedName>
        <fullName evidence="1">Uncharacterized protein</fullName>
    </submittedName>
</protein>
<accession>A0A5S5DCU1</accession>
<name>A0A5S5DCU1_9SPHI</name>
<dbReference type="Proteomes" id="UP000325105">
    <property type="component" value="Unassembled WGS sequence"/>
</dbReference>
<proteinExistence type="predicted"/>
<comment type="caution">
    <text evidence="1">The sequence shown here is derived from an EMBL/GenBank/DDBJ whole genome shotgun (WGS) entry which is preliminary data.</text>
</comment>
<reference evidence="1 2" key="1">
    <citation type="submission" date="2019-07" db="EMBL/GenBank/DDBJ databases">
        <title>Genomic Encyclopedia of Archaeal and Bacterial Type Strains, Phase II (KMG-II): from individual species to whole genera.</title>
        <authorList>
            <person name="Goeker M."/>
        </authorList>
    </citation>
    <scope>NUCLEOTIDE SEQUENCE [LARGE SCALE GENOMIC DNA]</scope>
    <source>
        <strain evidence="1 2">DSM 18850</strain>
    </source>
</reference>
<dbReference type="AlphaFoldDB" id="A0A5S5DCU1"/>
<organism evidence="1 2">
    <name type="scientific">Sphingobacterium allocomposti</name>
    <dbReference type="NCBI Taxonomy" id="415956"/>
    <lineage>
        <taxon>Bacteria</taxon>
        <taxon>Pseudomonadati</taxon>
        <taxon>Bacteroidota</taxon>
        <taxon>Sphingobacteriia</taxon>
        <taxon>Sphingobacteriales</taxon>
        <taxon>Sphingobacteriaceae</taxon>
        <taxon>Sphingobacterium</taxon>
    </lineage>
</organism>
<keyword evidence="2" id="KW-1185">Reference proteome</keyword>
<evidence type="ECO:0000313" key="2">
    <source>
        <dbReference type="Proteomes" id="UP000325105"/>
    </source>
</evidence>